<comment type="subcellular location">
    <subcellularLocation>
        <location evidence="1">Cytoplasm</location>
    </subcellularLocation>
</comment>
<dbReference type="InterPro" id="IPR000198">
    <property type="entry name" value="RhoGAP_dom"/>
</dbReference>
<dbReference type="CDD" id="cd04391">
    <property type="entry name" value="RhoGAP_ARHGAP18"/>
    <property type="match status" value="1"/>
</dbReference>
<dbReference type="InterPro" id="IPR008936">
    <property type="entry name" value="Rho_GTPase_activation_prot"/>
</dbReference>
<dbReference type="PROSITE" id="PS50238">
    <property type="entry name" value="RHOGAP"/>
    <property type="match status" value="1"/>
</dbReference>
<organism evidence="12 13">
    <name type="scientific">Myotis brandtii</name>
    <name type="common">Brandt's bat</name>
    <dbReference type="NCBI Taxonomy" id="109478"/>
    <lineage>
        <taxon>Eukaryota</taxon>
        <taxon>Metazoa</taxon>
        <taxon>Chordata</taxon>
        <taxon>Craniata</taxon>
        <taxon>Vertebrata</taxon>
        <taxon>Euteleostomi</taxon>
        <taxon>Mammalia</taxon>
        <taxon>Eutheria</taxon>
        <taxon>Laurasiatheria</taxon>
        <taxon>Chiroptera</taxon>
        <taxon>Yangochiroptera</taxon>
        <taxon>Vespertilionidae</taxon>
        <taxon>Myotis</taxon>
    </lineage>
</organism>
<feature type="domain" description="Rho-GAP" evidence="11">
    <location>
        <begin position="387"/>
        <end position="586"/>
    </location>
</feature>
<dbReference type="GO" id="GO:0051056">
    <property type="term" value="P:regulation of small GTPase mediated signal transduction"/>
    <property type="evidence" value="ECO:0007669"/>
    <property type="project" value="TreeGrafter"/>
</dbReference>
<dbReference type="PANTHER" id="PTHR14963:SF6">
    <property type="entry name" value="RHO GTPASE-ACTIVATING PROTEIN 18"/>
    <property type="match status" value="1"/>
</dbReference>
<feature type="compositionally biased region" description="Basic and acidic residues" evidence="10">
    <location>
        <begin position="194"/>
        <end position="204"/>
    </location>
</feature>
<dbReference type="EMBL" id="KE161334">
    <property type="protein sequence ID" value="EPQ03220.1"/>
    <property type="molecule type" value="Genomic_DNA"/>
</dbReference>
<feature type="region of interest" description="Disordered" evidence="10">
    <location>
        <begin position="1"/>
        <end position="69"/>
    </location>
</feature>
<sequence length="726" mass="81119">MSWLSSSQGVVLTAYHPSSKDRAVGESHGQGGEEATSSRRYGQYTMNQETTKAKEKPPFDRSNSQDSVDELSMEDYWNEIDNIKKSSENRQEQEVVVVKEPDEGELEEEWLKEAGLSNLFGESAGDSQESMVFLSTLTRTQAAAVQKRVETVSQTLRKKNKQYHIPDVRDIFAQQAESKEKAPDGTESQSARTNENKYQGKDDQASSLVVGEKKLMPLVPEEAPASETDINLEVSFAEQAVNQKESSKDRTQKSKGNDVPLLATSGVIGAPACIHLGLAPLAYLLHHPTVVPFSSGPIGASRASTAACCQRPITNAHYVPHHPLVSFRLPKDKTGTTKIGDLAPQDMKKVCHLALIELTALYDVLGVELKQQKAVKIKTKDSGLFCVPLTVLLEQDQRKVPGTRIPLIFQKLISRIEEGGLETEGLLRIPGAAIRIKNLCQELEAKFYEGTFNWESVKQHDAASLLKLFIRELPQPLLSGEYLKAFQAVQNLPTKKQQLQALNLLVLLLPDVNRDTLKALLEFLQRVIDNKEENKMNVKNVAMVMAPNLFMCHALGLKSSEQQEFAMAAGTANTMHLMIKYQKLLWTIPKFLVNQVRKQNTENLKKDRKTMKKLLKKMAYDRDKYDKQDRSTNDADVPQGVIRVQAPHLSKVSMAIQLTEELKASDVLARFLSQESGIAQTLKKGEVFLYEVGGNIGERCLDDDTYMKDLYQLNPNAEWVIKSKPS</sequence>
<evidence type="ECO:0000256" key="6">
    <source>
        <dbReference type="ARBA" id="ARBA00066183"/>
    </source>
</evidence>
<evidence type="ECO:0000313" key="12">
    <source>
        <dbReference type="EMBL" id="EPQ03220.1"/>
    </source>
</evidence>
<dbReference type="FunFam" id="1.10.555.10:FF:000028">
    <property type="entry name" value="rho GTPase-activating protein 18 isoform X1"/>
    <property type="match status" value="1"/>
</dbReference>
<dbReference type="Pfam" id="PF00620">
    <property type="entry name" value="RhoGAP"/>
    <property type="match status" value="1"/>
</dbReference>
<dbReference type="GO" id="GO:0007165">
    <property type="term" value="P:signal transduction"/>
    <property type="evidence" value="ECO:0007669"/>
    <property type="project" value="InterPro"/>
</dbReference>
<gene>
    <name evidence="12" type="ORF">D623_10035661</name>
</gene>
<dbReference type="GO" id="GO:0005737">
    <property type="term" value="C:cytoplasm"/>
    <property type="evidence" value="ECO:0007669"/>
    <property type="project" value="UniProtKB-SubCell"/>
</dbReference>
<feature type="compositionally biased region" description="Polar residues" evidence="10">
    <location>
        <begin position="1"/>
        <end position="10"/>
    </location>
</feature>
<dbReference type="Gene3D" id="1.10.555.10">
    <property type="entry name" value="Rho GTPase activation protein"/>
    <property type="match status" value="1"/>
</dbReference>
<accession>S7MIG1</accession>
<feature type="compositionally biased region" description="Basic and acidic residues" evidence="10">
    <location>
        <begin position="85"/>
        <end position="101"/>
    </location>
</feature>
<dbReference type="GO" id="GO:0005096">
    <property type="term" value="F:GTPase activator activity"/>
    <property type="evidence" value="ECO:0007669"/>
    <property type="project" value="UniProtKB-KW"/>
</dbReference>
<evidence type="ECO:0000256" key="4">
    <source>
        <dbReference type="ARBA" id="ARBA00022553"/>
    </source>
</evidence>
<dbReference type="PANTHER" id="PTHR14963">
    <property type="entry name" value="RHO GTPASE ACTIVATING PROTEIN 18,19-RELATED"/>
    <property type="match status" value="1"/>
</dbReference>
<dbReference type="eggNOG" id="KOG2200">
    <property type="taxonomic scope" value="Eukaryota"/>
</dbReference>
<comment type="function">
    <text evidence="5">Rho GTPase activating protein that suppresses F-actin polymerization by inhibiting Rho. Rho GTPase activating proteins act by converting Rho-type GTPases to an inactive GDP-bound state. Plays a key role in tissue tension and 3D tissue shape by regulating cortical actomyosin network formation. Acts downstream of YAP1 and inhibits actin polymerization, which in turn reduces nuclear localization of YAP1. Regulates cell shape, spreading, and migration.</text>
</comment>
<evidence type="ECO:0000256" key="2">
    <source>
        <dbReference type="ARBA" id="ARBA00022468"/>
    </source>
</evidence>
<feature type="compositionally biased region" description="Polar residues" evidence="10">
    <location>
        <begin position="38"/>
        <end position="50"/>
    </location>
</feature>
<keyword evidence="9" id="KW-0175">Coiled coil</keyword>
<evidence type="ECO:0000259" key="11">
    <source>
        <dbReference type="PROSITE" id="PS50238"/>
    </source>
</evidence>
<evidence type="ECO:0000256" key="8">
    <source>
        <dbReference type="ARBA" id="ARBA00083390"/>
    </source>
</evidence>
<keyword evidence="2" id="KW-0343">GTPase activation</keyword>
<evidence type="ECO:0000256" key="3">
    <source>
        <dbReference type="ARBA" id="ARBA00022490"/>
    </source>
</evidence>
<dbReference type="InterPro" id="IPR057323">
    <property type="entry name" value="RHG40/28/18_ubiquitin"/>
</dbReference>
<dbReference type="GO" id="GO:0030833">
    <property type="term" value="P:regulation of actin filament polymerization"/>
    <property type="evidence" value="ECO:0007669"/>
    <property type="project" value="TreeGrafter"/>
</dbReference>
<dbReference type="AlphaFoldDB" id="S7MIG1"/>
<evidence type="ECO:0000256" key="10">
    <source>
        <dbReference type="SAM" id="MobiDB-lite"/>
    </source>
</evidence>
<dbReference type="Proteomes" id="UP000052978">
    <property type="component" value="Unassembled WGS sequence"/>
</dbReference>
<feature type="region of interest" description="Disordered" evidence="10">
    <location>
        <begin position="85"/>
        <end position="106"/>
    </location>
</feature>
<feature type="coiled-coil region" evidence="9">
    <location>
        <begin position="514"/>
        <end position="541"/>
    </location>
</feature>
<feature type="region of interest" description="Disordered" evidence="10">
    <location>
        <begin position="176"/>
        <end position="206"/>
    </location>
</feature>
<dbReference type="Pfam" id="PF25442">
    <property type="entry name" value="Ubiquitin_RHG40_C"/>
    <property type="match status" value="1"/>
</dbReference>
<evidence type="ECO:0000256" key="1">
    <source>
        <dbReference type="ARBA" id="ARBA00004496"/>
    </source>
</evidence>
<name>S7MIG1_MYOBR</name>
<keyword evidence="4" id="KW-0597">Phosphoprotein</keyword>
<dbReference type="SMART" id="SM00324">
    <property type="entry name" value="RhoGAP"/>
    <property type="match status" value="1"/>
</dbReference>
<dbReference type="SUPFAM" id="SSF48350">
    <property type="entry name" value="GTPase activation domain, GAP"/>
    <property type="match status" value="1"/>
</dbReference>
<evidence type="ECO:0000256" key="9">
    <source>
        <dbReference type="SAM" id="Coils"/>
    </source>
</evidence>
<proteinExistence type="predicted"/>
<comment type="subunit">
    <text evidence="6">Interacts with MPHOSPH6.</text>
</comment>
<protein>
    <recommendedName>
        <fullName evidence="7">Rho GTPase-activating protein 18</fullName>
    </recommendedName>
    <alternativeName>
        <fullName evidence="8">Rho-type GTPase-activating protein 18</fullName>
    </alternativeName>
</protein>
<evidence type="ECO:0000313" key="13">
    <source>
        <dbReference type="Proteomes" id="UP000052978"/>
    </source>
</evidence>
<keyword evidence="13" id="KW-1185">Reference proteome</keyword>
<reference evidence="12 13" key="1">
    <citation type="journal article" date="2013" name="Nat. Commun.">
        <title>Genome analysis reveals insights into physiology and longevity of the Brandt's bat Myotis brandtii.</title>
        <authorList>
            <person name="Seim I."/>
            <person name="Fang X."/>
            <person name="Xiong Z."/>
            <person name="Lobanov A.V."/>
            <person name="Huang Z."/>
            <person name="Ma S."/>
            <person name="Feng Y."/>
            <person name="Turanov A.A."/>
            <person name="Zhu Y."/>
            <person name="Lenz T.L."/>
            <person name="Gerashchenko M.V."/>
            <person name="Fan D."/>
            <person name="Hee Yim S."/>
            <person name="Yao X."/>
            <person name="Jordan D."/>
            <person name="Xiong Y."/>
            <person name="Ma Y."/>
            <person name="Lyapunov A.N."/>
            <person name="Chen G."/>
            <person name="Kulakova O.I."/>
            <person name="Sun Y."/>
            <person name="Lee S.G."/>
            <person name="Bronson R.T."/>
            <person name="Moskalev A.A."/>
            <person name="Sunyaev S.R."/>
            <person name="Zhang G."/>
            <person name="Krogh A."/>
            <person name="Wang J."/>
            <person name="Gladyshev V.N."/>
        </authorList>
    </citation>
    <scope>NUCLEOTIDE SEQUENCE [LARGE SCALE GENOMIC DNA]</scope>
</reference>
<evidence type="ECO:0000256" key="5">
    <source>
        <dbReference type="ARBA" id="ARBA00054723"/>
    </source>
</evidence>
<evidence type="ECO:0000256" key="7">
    <source>
        <dbReference type="ARBA" id="ARBA00070234"/>
    </source>
</evidence>
<keyword evidence="3" id="KW-0963">Cytoplasm</keyword>